<evidence type="ECO:0000313" key="17">
    <source>
        <dbReference type="Proteomes" id="UP001195483"/>
    </source>
</evidence>
<comment type="caution">
    <text evidence="16">The sequence shown here is derived from an EMBL/GenBank/DDBJ whole genome shotgun (WGS) entry which is preliminary data.</text>
</comment>
<dbReference type="EMBL" id="JAEAOA010000643">
    <property type="protein sequence ID" value="KAK3607477.1"/>
    <property type="molecule type" value="Genomic_DNA"/>
</dbReference>
<evidence type="ECO:0000256" key="4">
    <source>
        <dbReference type="ARBA" id="ARBA00022771"/>
    </source>
</evidence>
<reference evidence="16" key="3">
    <citation type="submission" date="2023-05" db="EMBL/GenBank/DDBJ databases">
        <authorList>
            <person name="Smith C.H."/>
        </authorList>
    </citation>
    <scope>NUCLEOTIDE SEQUENCE</scope>
    <source>
        <strain evidence="16">CHS0354</strain>
        <tissue evidence="16">Mantle</tissue>
    </source>
</reference>
<evidence type="ECO:0000256" key="3">
    <source>
        <dbReference type="ARBA" id="ARBA00022723"/>
    </source>
</evidence>
<feature type="binding site" evidence="11">
    <location>
        <position position="490"/>
    </location>
    <ligand>
        <name>a phospholipid derivative</name>
        <dbReference type="ChEBI" id="CHEBI:16247"/>
    </ligand>
</feature>
<dbReference type="PROSITE" id="PS51843">
    <property type="entry name" value="NR_LBD"/>
    <property type="match status" value="1"/>
</dbReference>
<keyword evidence="6 12" id="KW-0805">Transcription regulation</keyword>
<keyword evidence="10 12" id="KW-0539">Nucleus</keyword>
<dbReference type="PROSITE" id="PS51030">
    <property type="entry name" value="NUCLEAR_REC_DBD_2"/>
    <property type="match status" value="1"/>
</dbReference>
<dbReference type="SUPFAM" id="SSF57716">
    <property type="entry name" value="Glucocorticoid receptor-like (DNA-binding domain)"/>
    <property type="match status" value="1"/>
</dbReference>
<dbReference type="GO" id="GO:0008270">
    <property type="term" value="F:zinc ion binding"/>
    <property type="evidence" value="ECO:0007669"/>
    <property type="project" value="UniProtKB-KW"/>
</dbReference>
<dbReference type="InterPro" id="IPR001723">
    <property type="entry name" value="Nuclear_hrmn_rcpt"/>
</dbReference>
<evidence type="ECO:0000256" key="12">
    <source>
        <dbReference type="RuleBase" id="RU004334"/>
    </source>
</evidence>
<dbReference type="GO" id="GO:0004879">
    <property type="term" value="F:nuclear receptor activity"/>
    <property type="evidence" value="ECO:0007669"/>
    <property type="project" value="InterPro"/>
</dbReference>
<proteinExistence type="inferred from homology"/>
<keyword evidence="3 12" id="KW-0479">Metal-binding</keyword>
<dbReference type="Pfam" id="PF00105">
    <property type="entry name" value="zf-C4"/>
    <property type="match status" value="1"/>
</dbReference>
<comment type="similarity">
    <text evidence="2">Belongs to the nuclear hormone receptor family. NR5 subfamily.</text>
</comment>
<dbReference type="InterPro" id="IPR001628">
    <property type="entry name" value="Znf_hrmn_rcpt"/>
</dbReference>
<evidence type="ECO:0000256" key="2">
    <source>
        <dbReference type="ARBA" id="ARBA00007536"/>
    </source>
</evidence>
<dbReference type="PROSITE" id="PS00031">
    <property type="entry name" value="NUCLEAR_REC_DBD_1"/>
    <property type="match status" value="1"/>
</dbReference>
<dbReference type="InterPro" id="IPR016355">
    <property type="entry name" value="NR5-like"/>
</dbReference>
<dbReference type="SMART" id="SM00430">
    <property type="entry name" value="HOLI"/>
    <property type="match status" value="1"/>
</dbReference>
<evidence type="ECO:0000256" key="10">
    <source>
        <dbReference type="ARBA" id="ARBA00023242"/>
    </source>
</evidence>
<name>A0AAE0TBT5_9BIVA</name>
<evidence type="ECO:0000256" key="5">
    <source>
        <dbReference type="ARBA" id="ARBA00022833"/>
    </source>
</evidence>
<accession>A0AAE0TBT5</accession>
<feature type="domain" description="NR LBD" evidence="15">
    <location>
        <begin position="286"/>
        <end position="509"/>
    </location>
</feature>
<dbReference type="GO" id="GO:0009888">
    <property type="term" value="P:tissue development"/>
    <property type="evidence" value="ECO:0007669"/>
    <property type="project" value="TreeGrafter"/>
</dbReference>
<evidence type="ECO:0000313" key="16">
    <source>
        <dbReference type="EMBL" id="KAK3607477.1"/>
    </source>
</evidence>
<feature type="domain" description="Nuclear receptor" evidence="14">
    <location>
        <begin position="54"/>
        <end position="129"/>
    </location>
</feature>
<dbReference type="PRINTS" id="PR00047">
    <property type="entry name" value="STROIDFINGER"/>
</dbReference>
<dbReference type="AlphaFoldDB" id="A0AAE0TBT5"/>
<feature type="region of interest" description="Disordered" evidence="13">
    <location>
        <begin position="1"/>
        <end position="41"/>
    </location>
</feature>
<comment type="subcellular location">
    <subcellularLocation>
        <location evidence="1 12">Nucleus</location>
    </subcellularLocation>
</comment>
<dbReference type="PANTHER" id="PTHR24086">
    <property type="entry name" value="NUCLEAR RECEPTOR SUBFAMILY 5 GROUP A"/>
    <property type="match status" value="1"/>
</dbReference>
<evidence type="ECO:0000256" key="9">
    <source>
        <dbReference type="ARBA" id="ARBA00023170"/>
    </source>
</evidence>
<evidence type="ECO:0000259" key="15">
    <source>
        <dbReference type="PROSITE" id="PS51843"/>
    </source>
</evidence>
<dbReference type="PRINTS" id="PR00398">
    <property type="entry name" value="STRDHORMONER"/>
</dbReference>
<dbReference type="Gene3D" id="1.10.565.10">
    <property type="entry name" value="Retinoid X Receptor"/>
    <property type="match status" value="1"/>
</dbReference>
<feature type="compositionally biased region" description="Basic and acidic residues" evidence="13">
    <location>
        <begin position="19"/>
        <end position="35"/>
    </location>
</feature>
<evidence type="ECO:0000256" key="1">
    <source>
        <dbReference type="ARBA" id="ARBA00004123"/>
    </source>
</evidence>
<dbReference type="PANTHER" id="PTHR24086:SF15">
    <property type="entry name" value="NUCLEAR HORMONE RECEPTOR FTZ-F1"/>
    <property type="match status" value="1"/>
</dbReference>
<dbReference type="InterPro" id="IPR000536">
    <property type="entry name" value="Nucl_hrmn_rcpt_lig-bd"/>
</dbReference>
<dbReference type="Proteomes" id="UP001195483">
    <property type="component" value="Unassembled WGS sequence"/>
</dbReference>
<dbReference type="FunFam" id="3.30.50.10:FF:000006">
    <property type="entry name" value="Nuclear receptor subfamily 5 group A member"/>
    <property type="match status" value="1"/>
</dbReference>
<organism evidence="16 17">
    <name type="scientific">Potamilus streckersoni</name>
    <dbReference type="NCBI Taxonomy" id="2493646"/>
    <lineage>
        <taxon>Eukaryota</taxon>
        <taxon>Metazoa</taxon>
        <taxon>Spiralia</taxon>
        <taxon>Lophotrochozoa</taxon>
        <taxon>Mollusca</taxon>
        <taxon>Bivalvia</taxon>
        <taxon>Autobranchia</taxon>
        <taxon>Heteroconchia</taxon>
        <taxon>Palaeoheterodonta</taxon>
        <taxon>Unionida</taxon>
        <taxon>Unionoidea</taxon>
        <taxon>Unionidae</taxon>
        <taxon>Ambleminae</taxon>
        <taxon>Lampsilini</taxon>
        <taxon>Potamilus</taxon>
    </lineage>
</organism>
<dbReference type="FunFam" id="1.10.565.10:FF:000011">
    <property type="entry name" value="Nuclear receptor subfamily 5, group A, member 2"/>
    <property type="match status" value="1"/>
</dbReference>
<dbReference type="SUPFAM" id="SSF48508">
    <property type="entry name" value="Nuclear receptor ligand-binding domain"/>
    <property type="match status" value="1"/>
</dbReference>
<sequence length="511" mass="58140">MIQHQDKVENNVPKTESVSTHEEISLTENGQHEVEASSSSNEIQYPNDVKSGFEELCPVCGDKVSGYHYGLLTCESCKGFFKRTVQNKKVYSCVDNRSCHIDKSQRKRCPYCRFQKCLNVGMKLEAVRQDRMRGGRNKFGPMYKRDRALKQQAVRQQQHIMASCQMRLSNGMGPLSTESQDIKPDPATLMSTAASMGYGGVSSPMLSNNPSPVMQDSPLVHPHHSSQPESPITPTSQGSYSGDHGYPLMLSTIHNSYQSALHAVPHPAPMPLVPQLISDLKASLADENEIKHKLLTFIQSEFAKEDFTNYSQKLLQMICRLADQLLFLMVEWARSSVFFKELKVEDQMKLLQNCWSEVLILDLAHRLARQHWSGELVFSSGHKLGMESLETMGLGDMKDGIMELVKKIRDLKIDVNEYVCLKFLILLNPDVADLDDRQYVESCQEKVNAALMEYCINFYPSVKDKFGQVLLRLPEIRVISIRAEEYLYFKHMNGEMPEQTLLMEMLHSKKK</sequence>
<dbReference type="GO" id="GO:0090575">
    <property type="term" value="C:RNA polymerase II transcription regulator complex"/>
    <property type="evidence" value="ECO:0007669"/>
    <property type="project" value="TreeGrafter"/>
</dbReference>
<keyword evidence="5 12" id="KW-0862">Zinc</keyword>
<evidence type="ECO:0008006" key="18">
    <source>
        <dbReference type="Google" id="ProtNLM"/>
    </source>
</evidence>
<evidence type="ECO:0000256" key="6">
    <source>
        <dbReference type="ARBA" id="ARBA00023015"/>
    </source>
</evidence>
<evidence type="ECO:0000256" key="7">
    <source>
        <dbReference type="ARBA" id="ARBA00023125"/>
    </source>
</evidence>
<keyword evidence="7 12" id="KW-0238">DNA-binding</keyword>
<dbReference type="InterPro" id="IPR013088">
    <property type="entry name" value="Znf_NHR/GATA"/>
</dbReference>
<dbReference type="PIRSF" id="PIRSF002530">
    <property type="entry name" value="Nuc_orph_FTZ-F1"/>
    <property type="match status" value="1"/>
</dbReference>
<reference evidence="16" key="1">
    <citation type="journal article" date="2021" name="Genome Biol. Evol.">
        <title>A High-Quality Reference Genome for a Parasitic Bivalve with Doubly Uniparental Inheritance (Bivalvia: Unionida).</title>
        <authorList>
            <person name="Smith C.H."/>
        </authorList>
    </citation>
    <scope>NUCLEOTIDE SEQUENCE</scope>
    <source>
        <strain evidence="16">CHS0354</strain>
    </source>
</reference>
<keyword evidence="8 12" id="KW-0804">Transcription</keyword>
<gene>
    <name evidence="16" type="ORF">CHS0354_010280</name>
</gene>
<evidence type="ECO:0000256" key="13">
    <source>
        <dbReference type="SAM" id="MobiDB-lite"/>
    </source>
</evidence>
<dbReference type="Gene3D" id="3.30.50.10">
    <property type="entry name" value="Erythroid Transcription Factor GATA-1, subunit A"/>
    <property type="match status" value="1"/>
</dbReference>
<dbReference type="GO" id="GO:0009755">
    <property type="term" value="P:hormone-mediated signaling pathway"/>
    <property type="evidence" value="ECO:0007669"/>
    <property type="project" value="TreeGrafter"/>
</dbReference>
<feature type="compositionally biased region" description="Polar residues" evidence="13">
    <location>
        <begin position="204"/>
        <end position="214"/>
    </location>
</feature>
<dbReference type="InterPro" id="IPR035500">
    <property type="entry name" value="NHR-like_dom_sf"/>
</dbReference>
<evidence type="ECO:0000256" key="11">
    <source>
        <dbReference type="PIRSR" id="PIRSR002530-1"/>
    </source>
</evidence>
<dbReference type="CDD" id="cd07167">
    <property type="entry name" value="NR_DBD_Lrh-1_like"/>
    <property type="match status" value="1"/>
</dbReference>
<feature type="region of interest" description="Disordered" evidence="13">
    <location>
        <begin position="202"/>
        <end position="239"/>
    </location>
</feature>
<protein>
    <recommendedName>
        <fullName evidence="18">Nuclear receptor subfamily 5 group A member 2</fullName>
    </recommendedName>
</protein>
<reference evidence="16" key="2">
    <citation type="journal article" date="2021" name="Genome Biol. Evol.">
        <title>Developing a high-quality reference genome for a parasitic bivalve with doubly uniparental inheritance (Bivalvia: Unionida).</title>
        <authorList>
            <person name="Smith C.H."/>
        </authorList>
    </citation>
    <scope>NUCLEOTIDE SEQUENCE</scope>
    <source>
        <strain evidence="16">CHS0354</strain>
        <tissue evidence="16">Mantle</tissue>
    </source>
</reference>
<feature type="binding site" evidence="11">
    <location>
        <position position="486"/>
    </location>
    <ligand>
        <name>a phospholipid derivative</name>
        <dbReference type="ChEBI" id="CHEBI:16247"/>
    </ligand>
</feature>
<evidence type="ECO:0000256" key="8">
    <source>
        <dbReference type="ARBA" id="ARBA00023163"/>
    </source>
</evidence>
<dbReference type="Pfam" id="PF00104">
    <property type="entry name" value="Hormone_recep"/>
    <property type="match status" value="1"/>
</dbReference>
<keyword evidence="4 12" id="KW-0863">Zinc-finger</keyword>
<keyword evidence="17" id="KW-1185">Reference proteome</keyword>
<dbReference type="GO" id="GO:0000978">
    <property type="term" value="F:RNA polymerase II cis-regulatory region sequence-specific DNA binding"/>
    <property type="evidence" value="ECO:0007669"/>
    <property type="project" value="TreeGrafter"/>
</dbReference>
<keyword evidence="9 12" id="KW-0675">Receptor</keyword>
<dbReference type="SMART" id="SM00399">
    <property type="entry name" value="ZnF_C4"/>
    <property type="match status" value="1"/>
</dbReference>
<feature type="compositionally biased region" description="Polar residues" evidence="13">
    <location>
        <begin position="225"/>
        <end position="239"/>
    </location>
</feature>
<evidence type="ECO:0000259" key="14">
    <source>
        <dbReference type="PROSITE" id="PS51030"/>
    </source>
</evidence>